<feature type="region of interest" description="Disordered" evidence="1">
    <location>
        <begin position="32"/>
        <end position="53"/>
    </location>
</feature>
<organism evidence="2">
    <name type="scientific">Zea mays</name>
    <name type="common">Maize</name>
    <dbReference type="NCBI Taxonomy" id="4577"/>
    <lineage>
        <taxon>Eukaryota</taxon>
        <taxon>Viridiplantae</taxon>
        <taxon>Streptophyta</taxon>
        <taxon>Embryophyta</taxon>
        <taxon>Tracheophyta</taxon>
        <taxon>Spermatophyta</taxon>
        <taxon>Magnoliopsida</taxon>
        <taxon>Liliopsida</taxon>
        <taxon>Poales</taxon>
        <taxon>Poaceae</taxon>
        <taxon>PACMAD clade</taxon>
        <taxon>Panicoideae</taxon>
        <taxon>Andropogonodae</taxon>
        <taxon>Andropogoneae</taxon>
        <taxon>Tripsacinae</taxon>
        <taxon>Zea</taxon>
    </lineage>
</organism>
<proteinExistence type="evidence at transcript level"/>
<name>B7ZXV8_MAIZE</name>
<accession>B7ZXV8</accession>
<evidence type="ECO:0000256" key="1">
    <source>
        <dbReference type="SAM" id="MobiDB-lite"/>
    </source>
</evidence>
<dbReference type="EMBL" id="BT054150">
    <property type="protein sequence ID" value="ACL52757.1"/>
    <property type="molecule type" value="mRNA"/>
</dbReference>
<dbReference type="AlphaFoldDB" id="B7ZXV8"/>
<evidence type="ECO:0000313" key="2">
    <source>
        <dbReference type="EMBL" id="ACL52757.1"/>
    </source>
</evidence>
<reference evidence="2" key="1">
    <citation type="journal article" date="2009" name="PLoS Genet.">
        <title>Sequencing, mapping, and analysis of 27,455 maize full-length cDNAs.</title>
        <authorList>
            <person name="Soderlund C."/>
            <person name="Descour A."/>
            <person name="Kudrna D."/>
            <person name="Bomhoff M."/>
            <person name="Boyd L."/>
            <person name="Currie J."/>
            <person name="Angelova A."/>
            <person name="Collura K."/>
            <person name="Wissotski M."/>
            <person name="Ashley E."/>
            <person name="Morrow D."/>
            <person name="Fernandes J."/>
            <person name="Walbot V."/>
            <person name="Yu Y."/>
        </authorList>
    </citation>
    <scope>NUCLEOTIDE SEQUENCE</scope>
    <source>
        <strain evidence="2">B73</strain>
    </source>
</reference>
<reference evidence="2" key="2">
    <citation type="submission" date="2012-06" db="EMBL/GenBank/DDBJ databases">
        <authorList>
            <person name="Yu Y."/>
            <person name="Currie J."/>
            <person name="Lomeli R."/>
            <person name="Angelova A."/>
            <person name="Collura K."/>
            <person name="Wissotski M."/>
            <person name="Campos D."/>
            <person name="Kudrna D."/>
            <person name="Golser W."/>
            <person name="Ashely E."/>
            <person name="Descour A."/>
            <person name="Fernandes J."/>
            <person name="Soderlund C."/>
            <person name="Walbot V."/>
        </authorList>
    </citation>
    <scope>NUCLEOTIDE SEQUENCE</scope>
    <source>
        <strain evidence="2">B73</strain>
    </source>
</reference>
<protein>
    <submittedName>
        <fullName evidence="2">Uncharacterized protein</fullName>
    </submittedName>
</protein>
<sequence>MIDQKHGPMILPSHPSIKYGRAQQVIIIKRTKSTPLDQRNKKHASTIQLEIAK</sequence>